<dbReference type="AlphaFoldDB" id="A0A4S5BYQ0"/>
<evidence type="ECO:0000313" key="2">
    <source>
        <dbReference type="Proteomes" id="UP000306236"/>
    </source>
</evidence>
<dbReference type="Proteomes" id="UP000306236">
    <property type="component" value="Unassembled WGS sequence"/>
</dbReference>
<gene>
    <name evidence="1" type="ORF">E8K88_03955</name>
</gene>
<dbReference type="EMBL" id="SSWX01000004">
    <property type="protein sequence ID" value="THJ35166.1"/>
    <property type="molecule type" value="Genomic_DNA"/>
</dbReference>
<evidence type="ECO:0000313" key="1">
    <source>
        <dbReference type="EMBL" id="THJ35166.1"/>
    </source>
</evidence>
<dbReference type="OrthoDB" id="280156at2"/>
<keyword evidence="2" id="KW-1185">Reference proteome</keyword>
<dbReference type="Gene3D" id="2.60.34.30">
    <property type="entry name" value="Competence, DNA-entry nuclease inhibitor, ComJ"/>
    <property type="match status" value="1"/>
</dbReference>
<sequence>MKSHHIQLFADHFQFYLKDERVPGNLSEAWNRSALQRMLAVSDGVVGISTVRNTAIPVTLELLDAAPETDLAEFDHVAEASLVITNGPLVVAGCRDYFPDAPRFDVSSGTYQVRLSASGLRNLSEDGMNGDDHYLLQLWQAPFREPITLKQAS</sequence>
<organism evidence="1 2">
    <name type="scientific">Lampropedia aestuarii</name>
    <dbReference type="NCBI Taxonomy" id="2562762"/>
    <lineage>
        <taxon>Bacteria</taxon>
        <taxon>Pseudomonadati</taxon>
        <taxon>Pseudomonadota</taxon>
        <taxon>Betaproteobacteria</taxon>
        <taxon>Burkholderiales</taxon>
        <taxon>Comamonadaceae</taxon>
        <taxon>Lampropedia</taxon>
    </lineage>
</organism>
<reference evidence="1 2" key="1">
    <citation type="submission" date="2019-04" db="EMBL/GenBank/DDBJ databases">
        <title>Lampropedia sp YIM MLB12 draf genome.</title>
        <authorList>
            <person name="Wang Y.-X."/>
        </authorList>
    </citation>
    <scope>NUCLEOTIDE SEQUENCE [LARGE SCALE GENOMIC DNA]</scope>
    <source>
        <strain evidence="1 2">YIM MLB12</strain>
    </source>
</reference>
<name>A0A4S5BYQ0_9BURK</name>
<comment type="caution">
    <text evidence="1">The sequence shown here is derived from an EMBL/GenBank/DDBJ whole genome shotgun (WGS) entry which is preliminary data.</text>
</comment>
<protein>
    <submittedName>
        <fullName evidence="1">Uncharacterized protein</fullName>
    </submittedName>
</protein>
<dbReference type="InterPro" id="IPR038691">
    <property type="entry name" value="ComJ_sf"/>
</dbReference>
<proteinExistence type="predicted"/>
<accession>A0A4S5BYQ0</accession>
<dbReference type="RefSeq" id="WP_136405363.1">
    <property type="nucleotide sequence ID" value="NZ_JARXRQ010000019.1"/>
</dbReference>